<feature type="region of interest" description="Disordered" evidence="1">
    <location>
        <begin position="1"/>
        <end position="26"/>
    </location>
</feature>
<evidence type="ECO:0000313" key="4">
    <source>
        <dbReference type="Proteomes" id="UP000095210"/>
    </source>
</evidence>
<name>A0AAC9HR38_9PSEU</name>
<dbReference type="InterPro" id="IPR003439">
    <property type="entry name" value="ABC_transporter-like_ATP-bd"/>
</dbReference>
<dbReference type="InterPro" id="IPR027417">
    <property type="entry name" value="P-loop_NTPase"/>
</dbReference>
<sequence length="286" mass="29813">MMENASSASQPRNGRKPAYLTGPPADSRLLDVTARDVDRQPAAVNPDPAAALELVQVGKIHLDGDAAVCAVEDVSLRCPTGTWTVIVGPARSGRSSLLRCAAGLDRVTSGRVLLGGVDVTETSGVDRRGHVGLVSSVAEFAGSPTVEHYLRRPAPEVGAASDRLVTALLAHVGLEGRRDVAPSALSVEEQRCIVLLGALTRRPAVLIADEPTVEMGADLAEAAMSLLEQWVVAAGLTVLMASEELSGVRSADTACFLAAGRIVDSCSLGPRAVFETTGKSWSELCR</sequence>
<dbReference type="GO" id="GO:0016887">
    <property type="term" value="F:ATP hydrolysis activity"/>
    <property type="evidence" value="ECO:0007669"/>
    <property type="project" value="InterPro"/>
</dbReference>
<dbReference type="SUPFAM" id="SSF52540">
    <property type="entry name" value="P-loop containing nucleoside triphosphate hydrolases"/>
    <property type="match status" value="1"/>
</dbReference>
<gene>
    <name evidence="3" type="ORF">TL08_16385</name>
</gene>
<dbReference type="RefSeq" id="WP_069850144.1">
    <property type="nucleotide sequence ID" value="NZ_CP014859.1"/>
</dbReference>
<feature type="domain" description="ABC transporter" evidence="2">
    <location>
        <begin position="52"/>
        <end position="284"/>
    </location>
</feature>
<dbReference type="GO" id="GO:0022857">
    <property type="term" value="F:transmembrane transporter activity"/>
    <property type="evidence" value="ECO:0007669"/>
    <property type="project" value="TreeGrafter"/>
</dbReference>
<dbReference type="PROSITE" id="PS50893">
    <property type="entry name" value="ABC_TRANSPORTER_2"/>
    <property type="match status" value="1"/>
</dbReference>
<dbReference type="PANTHER" id="PTHR24220">
    <property type="entry name" value="IMPORT ATP-BINDING PROTEIN"/>
    <property type="match status" value="1"/>
</dbReference>
<protein>
    <submittedName>
        <fullName evidence="3">ABC-type antimicrobial peptide transport system, ATPase component</fullName>
    </submittedName>
</protein>
<accession>A0AAC9HR38</accession>
<keyword evidence="4" id="KW-1185">Reference proteome</keyword>
<feature type="compositionally biased region" description="Polar residues" evidence="1">
    <location>
        <begin position="1"/>
        <end position="12"/>
    </location>
</feature>
<evidence type="ECO:0000259" key="2">
    <source>
        <dbReference type="PROSITE" id="PS50893"/>
    </source>
</evidence>
<dbReference type="InterPro" id="IPR015854">
    <property type="entry name" value="ABC_transpr_LolD-like"/>
</dbReference>
<dbReference type="KEGG" id="ahm:TL08_16385"/>
<dbReference type="PANTHER" id="PTHR24220:SF685">
    <property type="entry name" value="ABC TRANSPORTER RELATED"/>
    <property type="match status" value="1"/>
</dbReference>
<dbReference type="GO" id="GO:0005886">
    <property type="term" value="C:plasma membrane"/>
    <property type="evidence" value="ECO:0007669"/>
    <property type="project" value="TreeGrafter"/>
</dbReference>
<dbReference type="GO" id="GO:0005524">
    <property type="term" value="F:ATP binding"/>
    <property type="evidence" value="ECO:0007669"/>
    <property type="project" value="InterPro"/>
</dbReference>
<dbReference type="Pfam" id="PF00005">
    <property type="entry name" value="ABC_tran"/>
    <property type="match status" value="1"/>
</dbReference>
<dbReference type="Gene3D" id="3.40.50.300">
    <property type="entry name" value="P-loop containing nucleotide triphosphate hydrolases"/>
    <property type="match status" value="1"/>
</dbReference>
<proteinExistence type="predicted"/>
<organism evidence="3 4">
    <name type="scientific">Actinoalloteichus hymeniacidonis</name>
    <dbReference type="NCBI Taxonomy" id="340345"/>
    <lineage>
        <taxon>Bacteria</taxon>
        <taxon>Bacillati</taxon>
        <taxon>Actinomycetota</taxon>
        <taxon>Actinomycetes</taxon>
        <taxon>Pseudonocardiales</taxon>
        <taxon>Pseudonocardiaceae</taxon>
        <taxon>Actinoalloteichus</taxon>
    </lineage>
</organism>
<dbReference type="EMBL" id="CP014859">
    <property type="protein sequence ID" value="AOS64077.1"/>
    <property type="molecule type" value="Genomic_DNA"/>
</dbReference>
<evidence type="ECO:0000313" key="3">
    <source>
        <dbReference type="EMBL" id="AOS64077.1"/>
    </source>
</evidence>
<dbReference type="Proteomes" id="UP000095210">
    <property type="component" value="Chromosome"/>
</dbReference>
<dbReference type="AlphaFoldDB" id="A0AAC9HR38"/>
<evidence type="ECO:0000256" key="1">
    <source>
        <dbReference type="SAM" id="MobiDB-lite"/>
    </source>
</evidence>
<reference evidence="4" key="1">
    <citation type="submission" date="2016-03" db="EMBL/GenBank/DDBJ databases">
        <title>Complete genome sequence of the type strain Actinoalloteichus hymeniacidonis DSM 45092.</title>
        <authorList>
            <person name="Schaffert L."/>
            <person name="Albersmeier A."/>
            <person name="Winkler A."/>
            <person name="Kalinowski J."/>
            <person name="Zotchev S."/>
            <person name="Ruckert C."/>
        </authorList>
    </citation>
    <scope>NUCLEOTIDE SEQUENCE [LARGE SCALE GENOMIC DNA]</scope>
    <source>
        <strain evidence="4">HPA177(T) (DSM 45092(T))</strain>
    </source>
</reference>